<dbReference type="SUPFAM" id="SSF51717">
    <property type="entry name" value="Dihydropteroate synthetase-like"/>
    <property type="match status" value="1"/>
</dbReference>
<keyword evidence="5" id="KW-0479">Metal-binding</keyword>
<dbReference type="EMBL" id="FQZU01000010">
    <property type="protein sequence ID" value="SHJ65128.1"/>
    <property type="molecule type" value="Genomic_DNA"/>
</dbReference>
<dbReference type="Proteomes" id="UP000183994">
    <property type="component" value="Unassembled WGS sequence"/>
</dbReference>
<dbReference type="InterPro" id="IPR050554">
    <property type="entry name" value="Met_Synthase/Corrinoid"/>
</dbReference>
<evidence type="ECO:0000256" key="5">
    <source>
        <dbReference type="ARBA" id="ARBA00022723"/>
    </source>
</evidence>
<keyword evidence="4 8" id="KW-0808">Transferase</keyword>
<dbReference type="NCBIfam" id="NF005719">
    <property type="entry name" value="PRK07535.1"/>
    <property type="match status" value="1"/>
</dbReference>
<keyword evidence="2 8" id="KW-0489">Methyltransferase</keyword>
<dbReference type="AlphaFoldDB" id="A0A1M6L1T0"/>
<dbReference type="GO" id="GO:0008705">
    <property type="term" value="F:methionine synthase activity"/>
    <property type="evidence" value="ECO:0007669"/>
    <property type="project" value="TreeGrafter"/>
</dbReference>
<keyword evidence="3" id="KW-0846">Cobalamin</keyword>
<proteinExistence type="inferred from homology"/>
<dbReference type="PANTHER" id="PTHR45833">
    <property type="entry name" value="METHIONINE SYNTHASE"/>
    <property type="match status" value="1"/>
</dbReference>
<dbReference type="OrthoDB" id="9803687at2"/>
<gene>
    <name evidence="8" type="ORF">SAMN02745216_02005</name>
</gene>
<feature type="domain" description="Pterin-binding" evidence="7">
    <location>
        <begin position="1"/>
        <end position="275"/>
    </location>
</feature>
<evidence type="ECO:0000256" key="3">
    <source>
        <dbReference type="ARBA" id="ARBA00022628"/>
    </source>
</evidence>
<dbReference type="Pfam" id="PF00809">
    <property type="entry name" value="Pterin_bind"/>
    <property type="match status" value="1"/>
</dbReference>
<dbReference type="InterPro" id="IPR011005">
    <property type="entry name" value="Dihydropteroate_synth-like_sf"/>
</dbReference>
<sequence>MIIVGELLNASRPAVKNAIEKQDEKFVADLAKAQEKAGAHYIDVNAGVFPEQEPKYLSWLVKVVQEATNLPCALDSPNPQAIKAAMEVHQGAPLVNSISLEKTRWDSLLPLAANNPCKLVALCTSDQGMPKSREQRVEIAERMVCGLLQAGMNADDIYVDPLVQPVATDAGFGEQFLLAMGDILNLFPSVHAMCGLSNISYGLPVRKLLNRTFMILAIGRGLDGAIINPLDKEMMAAIAAAETLVGKDGFCMNYLKAFRAGALEPSLAGQTGADL</sequence>
<comment type="similarity">
    <text evidence="1">Belongs to the vitamin-B12 dependent methionine synthase family.</text>
</comment>
<evidence type="ECO:0000256" key="1">
    <source>
        <dbReference type="ARBA" id="ARBA00010398"/>
    </source>
</evidence>
<evidence type="ECO:0000256" key="6">
    <source>
        <dbReference type="ARBA" id="ARBA00023285"/>
    </source>
</evidence>
<evidence type="ECO:0000313" key="8">
    <source>
        <dbReference type="EMBL" id="SHJ65128.1"/>
    </source>
</evidence>
<dbReference type="RefSeq" id="WP_073475404.1">
    <property type="nucleotide sequence ID" value="NZ_FQZU01000010.1"/>
</dbReference>
<dbReference type="InterPro" id="IPR000489">
    <property type="entry name" value="Pterin-binding_dom"/>
</dbReference>
<dbReference type="Gene3D" id="3.20.20.20">
    <property type="entry name" value="Dihydropteroate synthase-like"/>
    <property type="match status" value="1"/>
</dbReference>
<accession>A0A1M6L1T0</accession>
<evidence type="ECO:0000256" key="4">
    <source>
        <dbReference type="ARBA" id="ARBA00022679"/>
    </source>
</evidence>
<organism evidence="8 9">
    <name type="scientific">Desulfatibacillum alkenivorans DSM 16219</name>
    <dbReference type="NCBI Taxonomy" id="1121393"/>
    <lineage>
        <taxon>Bacteria</taxon>
        <taxon>Pseudomonadati</taxon>
        <taxon>Thermodesulfobacteriota</taxon>
        <taxon>Desulfobacteria</taxon>
        <taxon>Desulfobacterales</taxon>
        <taxon>Desulfatibacillaceae</taxon>
        <taxon>Desulfatibacillum</taxon>
    </lineage>
</organism>
<dbReference type="STRING" id="1121393.SAMN02745216_02005"/>
<evidence type="ECO:0000256" key="2">
    <source>
        <dbReference type="ARBA" id="ARBA00022603"/>
    </source>
</evidence>
<evidence type="ECO:0000259" key="7">
    <source>
        <dbReference type="PROSITE" id="PS50972"/>
    </source>
</evidence>
<dbReference type="PROSITE" id="PS50972">
    <property type="entry name" value="PTERIN_BINDING"/>
    <property type="match status" value="1"/>
</dbReference>
<dbReference type="GO" id="GO:0031419">
    <property type="term" value="F:cobalamin binding"/>
    <property type="evidence" value="ECO:0007669"/>
    <property type="project" value="UniProtKB-KW"/>
</dbReference>
<protein>
    <submittedName>
        <fullName evidence="8">5-methyltetrahydrofolate--homocysteine methyltransferase</fullName>
    </submittedName>
</protein>
<reference evidence="9" key="1">
    <citation type="submission" date="2016-11" db="EMBL/GenBank/DDBJ databases">
        <authorList>
            <person name="Varghese N."/>
            <person name="Submissions S."/>
        </authorList>
    </citation>
    <scope>NUCLEOTIDE SEQUENCE [LARGE SCALE GENOMIC DNA]</scope>
    <source>
        <strain evidence="9">DSM 16219</strain>
    </source>
</reference>
<dbReference type="GO" id="GO:0046653">
    <property type="term" value="P:tetrahydrofolate metabolic process"/>
    <property type="evidence" value="ECO:0007669"/>
    <property type="project" value="TreeGrafter"/>
</dbReference>
<dbReference type="GO" id="GO:0032259">
    <property type="term" value="P:methylation"/>
    <property type="evidence" value="ECO:0007669"/>
    <property type="project" value="UniProtKB-KW"/>
</dbReference>
<name>A0A1M6L1T0_9BACT</name>
<dbReference type="GO" id="GO:0046872">
    <property type="term" value="F:metal ion binding"/>
    <property type="evidence" value="ECO:0007669"/>
    <property type="project" value="UniProtKB-KW"/>
</dbReference>
<keyword evidence="9" id="KW-1185">Reference proteome</keyword>
<dbReference type="GO" id="GO:0005829">
    <property type="term" value="C:cytosol"/>
    <property type="evidence" value="ECO:0007669"/>
    <property type="project" value="TreeGrafter"/>
</dbReference>
<dbReference type="PANTHER" id="PTHR45833:SF1">
    <property type="entry name" value="METHIONINE SYNTHASE"/>
    <property type="match status" value="1"/>
</dbReference>
<evidence type="ECO:0000313" key="9">
    <source>
        <dbReference type="Proteomes" id="UP000183994"/>
    </source>
</evidence>
<dbReference type="GO" id="GO:0050667">
    <property type="term" value="P:homocysteine metabolic process"/>
    <property type="evidence" value="ECO:0007669"/>
    <property type="project" value="TreeGrafter"/>
</dbReference>
<keyword evidence="6" id="KW-0170">Cobalt</keyword>